<name>A0ABR2CN06_9ROSI</name>
<evidence type="ECO:0000313" key="2">
    <source>
        <dbReference type="Proteomes" id="UP001472677"/>
    </source>
</evidence>
<proteinExistence type="predicted"/>
<protein>
    <submittedName>
        <fullName evidence="1">Uncharacterized protein</fullName>
    </submittedName>
</protein>
<reference evidence="1 2" key="1">
    <citation type="journal article" date="2024" name="G3 (Bethesda)">
        <title>Genome assembly of Hibiscus sabdariffa L. provides insights into metabolisms of medicinal natural products.</title>
        <authorList>
            <person name="Kim T."/>
        </authorList>
    </citation>
    <scope>NUCLEOTIDE SEQUENCE [LARGE SCALE GENOMIC DNA]</scope>
    <source>
        <strain evidence="1">TK-2024</strain>
        <tissue evidence="1">Old leaves</tissue>
    </source>
</reference>
<sequence>MKRAVAGVTSRASVLRELVLATVQNQWKGSFLDSYWLITAATCASGLAGWPLPKGNLLFGVSVLGQICYVKRERYSCLLLMQSGSFKRCVNGKA</sequence>
<dbReference type="Proteomes" id="UP001472677">
    <property type="component" value="Unassembled WGS sequence"/>
</dbReference>
<dbReference type="EMBL" id="JBBPBM010000048">
    <property type="protein sequence ID" value="KAK8521022.1"/>
    <property type="molecule type" value="Genomic_DNA"/>
</dbReference>
<organism evidence="1 2">
    <name type="scientific">Hibiscus sabdariffa</name>
    <name type="common">roselle</name>
    <dbReference type="NCBI Taxonomy" id="183260"/>
    <lineage>
        <taxon>Eukaryota</taxon>
        <taxon>Viridiplantae</taxon>
        <taxon>Streptophyta</taxon>
        <taxon>Embryophyta</taxon>
        <taxon>Tracheophyta</taxon>
        <taxon>Spermatophyta</taxon>
        <taxon>Magnoliopsida</taxon>
        <taxon>eudicotyledons</taxon>
        <taxon>Gunneridae</taxon>
        <taxon>Pentapetalae</taxon>
        <taxon>rosids</taxon>
        <taxon>malvids</taxon>
        <taxon>Malvales</taxon>
        <taxon>Malvaceae</taxon>
        <taxon>Malvoideae</taxon>
        <taxon>Hibiscus</taxon>
    </lineage>
</organism>
<keyword evidence="2" id="KW-1185">Reference proteome</keyword>
<accession>A0ABR2CN06</accession>
<comment type="caution">
    <text evidence="1">The sequence shown here is derived from an EMBL/GenBank/DDBJ whole genome shotgun (WGS) entry which is preliminary data.</text>
</comment>
<evidence type="ECO:0000313" key="1">
    <source>
        <dbReference type="EMBL" id="KAK8521022.1"/>
    </source>
</evidence>
<gene>
    <name evidence="1" type="ORF">V6N12_004941</name>
</gene>